<feature type="transmembrane region" description="Helical" evidence="1">
    <location>
        <begin position="93"/>
        <end position="114"/>
    </location>
</feature>
<feature type="transmembrane region" description="Helical" evidence="1">
    <location>
        <begin position="12"/>
        <end position="31"/>
    </location>
</feature>
<sequence length="128" mass="13329">MVAWLLGRLRNAIPAWALAYGSLWAVALAALHWPETLQAVAGCVTDAEAPLPLWSCGPHLGSTLAGAMVNSALLTVVWAPALVAAAVVRPDALPLAIVAAGSHLVGLTSVMIMVMRGARYAARRLRLS</sequence>
<evidence type="ECO:0000313" key="3">
    <source>
        <dbReference type="Proteomes" id="UP000298588"/>
    </source>
</evidence>
<reference evidence="2 3" key="1">
    <citation type="submission" date="2019-04" db="EMBL/GenBank/DDBJ databases">
        <title>Phreatobacter aquaticus sp. nov.</title>
        <authorList>
            <person name="Choi A."/>
            <person name="Baek K."/>
        </authorList>
    </citation>
    <scope>NUCLEOTIDE SEQUENCE [LARGE SCALE GENOMIC DNA]</scope>
    <source>
        <strain evidence="2 3">NMCR1094</strain>
    </source>
</reference>
<proteinExistence type="predicted"/>
<evidence type="ECO:0000313" key="2">
    <source>
        <dbReference type="EMBL" id="QCK85494.1"/>
    </source>
</evidence>
<feature type="transmembrane region" description="Helical" evidence="1">
    <location>
        <begin position="67"/>
        <end position="87"/>
    </location>
</feature>
<keyword evidence="1" id="KW-0472">Membrane</keyword>
<keyword evidence="1" id="KW-0812">Transmembrane</keyword>
<keyword evidence="1" id="KW-1133">Transmembrane helix</keyword>
<accession>A0A4D7QJC9</accession>
<dbReference type="Proteomes" id="UP000298588">
    <property type="component" value="Chromosome"/>
</dbReference>
<protein>
    <submittedName>
        <fullName evidence="2">Uncharacterized protein</fullName>
    </submittedName>
</protein>
<evidence type="ECO:0000256" key="1">
    <source>
        <dbReference type="SAM" id="Phobius"/>
    </source>
</evidence>
<dbReference type="EMBL" id="CP039865">
    <property type="protein sequence ID" value="QCK85494.1"/>
    <property type="molecule type" value="Genomic_DNA"/>
</dbReference>
<gene>
    <name evidence="2" type="ORF">E8L99_06775</name>
</gene>
<keyword evidence="3" id="KW-1185">Reference proteome</keyword>
<name>A0A4D7QJC9_9HYPH</name>
<dbReference type="KEGG" id="paqt:E8L99_06775"/>
<organism evidence="2 3">
    <name type="scientific">Phreatobacter aquaticus</name>
    <dbReference type="NCBI Taxonomy" id="2570229"/>
    <lineage>
        <taxon>Bacteria</taxon>
        <taxon>Pseudomonadati</taxon>
        <taxon>Pseudomonadota</taxon>
        <taxon>Alphaproteobacteria</taxon>
        <taxon>Hyphomicrobiales</taxon>
        <taxon>Phreatobacteraceae</taxon>
        <taxon>Phreatobacter</taxon>
    </lineage>
</organism>
<dbReference type="AlphaFoldDB" id="A0A4D7QJC9"/>
<dbReference type="RefSeq" id="WP_137098828.1">
    <property type="nucleotide sequence ID" value="NZ_CP039865.1"/>
</dbReference>